<gene>
    <name evidence="1" type="ORF">mPipKuh1_010206</name>
</gene>
<organism evidence="1 2">
    <name type="scientific">Pipistrellus kuhlii</name>
    <name type="common">Kuhl's pipistrelle</name>
    <dbReference type="NCBI Taxonomy" id="59472"/>
    <lineage>
        <taxon>Eukaryota</taxon>
        <taxon>Metazoa</taxon>
        <taxon>Chordata</taxon>
        <taxon>Craniata</taxon>
        <taxon>Vertebrata</taxon>
        <taxon>Euteleostomi</taxon>
        <taxon>Mammalia</taxon>
        <taxon>Eutheria</taxon>
        <taxon>Laurasiatheria</taxon>
        <taxon>Chiroptera</taxon>
        <taxon>Yangochiroptera</taxon>
        <taxon>Vespertilionidae</taxon>
        <taxon>Pipistrellus</taxon>
    </lineage>
</organism>
<protein>
    <submittedName>
        <fullName evidence="1">Uncharacterized protein</fullName>
    </submittedName>
</protein>
<comment type="caution">
    <text evidence="1">The sequence shown here is derived from an EMBL/GenBank/DDBJ whole genome shotgun (WGS) entry which is preliminary data.</text>
</comment>
<evidence type="ECO:0000313" key="1">
    <source>
        <dbReference type="EMBL" id="KAF6281668.1"/>
    </source>
</evidence>
<reference evidence="1 2" key="1">
    <citation type="journal article" date="2020" name="Nature">
        <title>Six reference-quality genomes reveal evolution of bat adaptations.</title>
        <authorList>
            <person name="Jebb D."/>
            <person name="Huang Z."/>
            <person name="Pippel M."/>
            <person name="Hughes G.M."/>
            <person name="Lavrichenko K."/>
            <person name="Devanna P."/>
            <person name="Winkler S."/>
            <person name="Jermiin L.S."/>
            <person name="Skirmuntt E.C."/>
            <person name="Katzourakis A."/>
            <person name="Burkitt-Gray L."/>
            <person name="Ray D.A."/>
            <person name="Sullivan K.A.M."/>
            <person name="Roscito J.G."/>
            <person name="Kirilenko B.M."/>
            <person name="Davalos L.M."/>
            <person name="Corthals A.P."/>
            <person name="Power M.L."/>
            <person name="Jones G."/>
            <person name="Ransome R.D."/>
            <person name="Dechmann D.K.N."/>
            <person name="Locatelli A.G."/>
            <person name="Puechmaille S.J."/>
            <person name="Fedrigo O."/>
            <person name="Jarvis E.D."/>
            <person name="Hiller M."/>
            <person name="Vernes S.C."/>
            <person name="Myers E.W."/>
            <person name="Teeling E.C."/>
        </authorList>
    </citation>
    <scope>NUCLEOTIDE SEQUENCE [LARGE SCALE GENOMIC DNA]</scope>
    <source>
        <strain evidence="1">MPipKuh1</strain>
        <tissue evidence="1">Flight muscle</tissue>
    </source>
</reference>
<name>A0A7J7RZX8_PIPKU</name>
<dbReference type="Proteomes" id="UP000558488">
    <property type="component" value="Unassembled WGS sequence"/>
</dbReference>
<dbReference type="EMBL" id="JACAGB010000056">
    <property type="protein sequence ID" value="KAF6281668.1"/>
    <property type="molecule type" value="Genomic_DNA"/>
</dbReference>
<keyword evidence="2" id="KW-1185">Reference proteome</keyword>
<dbReference type="AlphaFoldDB" id="A0A7J7RZX8"/>
<proteinExistence type="predicted"/>
<sequence length="132" mass="14111">MFTFQCVIQLEFVQSVHVLGAGSAGRPPSEPRASPAPGASLSPMGWQILSAQAVPAARFTAPLWAGGVPTPLTGLDLWQLGWEVSKTGADTNWFYSLIAACSFKTEQVLTSPSLFFWSVTWGPECAWALLPG</sequence>
<evidence type="ECO:0000313" key="2">
    <source>
        <dbReference type="Proteomes" id="UP000558488"/>
    </source>
</evidence>
<accession>A0A7J7RZX8</accession>